<organism evidence="7 8">
    <name type="scientific">Leifsonia stereocauli</name>
    <dbReference type="NCBI Taxonomy" id="3134136"/>
    <lineage>
        <taxon>Bacteria</taxon>
        <taxon>Bacillati</taxon>
        <taxon>Actinomycetota</taxon>
        <taxon>Actinomycetes</taxon>
        <taxon>Micrococcales</taxon>
        <taxon>Microbacteriaceae</taxon>
        <taxon>Leifsonia</taxon>
    </lineage>
</organism>
<feature type="transmembrane region" description="Helical" evidence="5">
    <location>
        <begin position="32"/>
        <end position="50"/>
    </location>
</feature>
<feature type="transmembrane region" description="Helical" evidence="5">
    <location>
        <begin position="81"/>
        <end position="100"/>
    </location>
</feature>
<dbReference type="InterPro" id="IPR003594">
    <property type="entry name" value="HATPase_dom"/>
</dbReference>
<feature type="transmembrane region" description="Helical" evidence="5">
    <location>
        <begin position="167"/>
        <end position="184"/>
    </location>
</feature>
<keyword evidence="5" id="KW-0812">Transmembrane</keyword>
<keyword evidence="7" id="KW-0067">ATP-binding</keyword>
<evidence type="ECO:0000256" key="5">
    <source>
        <dbReference type="SAM" id="Phobius"/>
    </source>
</evidence>
<proteinExistence type="predicted"/>
<keyword evidence="7" id="KW-0547">Nucleotide-binding</keyword>
<protein>
    <submittedName>
        <fullName evidence="7">ATP-binding protein</fullName>
    </submittedName>
</protein>
<reference evidence="7 8" key="1">
    <citation type="submission" date="2024-03" db="EMBL/GenBank/DDBJ databases">
        <title>YIM 134122 draft genome.</title>
        <authorList>
            <person name="Zuo S."/>
            <person name="Xiong L."/>
        </authorList>
    </citation>
    <scope>NUCLEOTIDE SEQUENCE [LARGE SCALE GENOMIC DNA]</scope>
    <source>
        <strain evidence="7 8">YIM 134122</strain>
    </source>
</reference>
<evidence type="ECO:0000256" key="4">
    <source>
        <dbReference type="SAM" id="MobiDB-lite"/>
    </source>
</evidence>
<evidence type="ECO:0000256" key="3">
    <source>
        <dbReference type="ARBA" id="ARBA00023012"/>
    </source>
</evidence>
<dbReference type="RefSeq" id="WP_342114969.1">
    <property type="nucleotide sequence ID" value="NZ_JBCAUN010000002.1"/>
</dbReference>
<feature type="region of interest" description="Disordered" evidence="4">
    <location>
        <begin position="406"/>
        <end position="427"/>
    </location>
</feature>
<dbReference type="GO" id="GO:0005524">
    <property type="term" value="F:ATP binding"/>
    <property type="evidence" value="ECO:0007669"/>
    <property type="project" value="UniProtKB-KW"/>
</dbReference>
<feature type="transmembrane region" description="Helical" evidence="5">
    <location>
        <begin position="106"/>
        <end position="127"/>
    </location>
</feature>
<dbReference type="InterPro" id="IPR036890">
    <property type="entry name" value="HATPase_C_sf"/>
</dbReference>
<feature type="transmembrane region" description="Helical" evidence="5">
    <location>
        <begin position="56"/>
        <end position="74"/>
    </location>
</feature>
<sequence>MNLEGVLTVTLGLPNHLIAPTMSRVIARAAHWFGLVCLAGALTAIISLSLEHPHDGLWPTIVALIPMAILLITLTRHHTVLATVGYLAVGAASTFIYAVTILSDDLLFPTTDLFIVALPVMALVMVGGAGDTPLVGLVWSTLGLLLGETAVLLAAMATGVEFRIDPFAPATYLLIAIVLLATTFDTGRAKSAQQFIHQASRRDSALTARRELGSRATALLHDTALSHLMAVAAAEPGPIDPRLRSMIARDLERIIGQDWLLSRDAISTGSADWLATPLASAISAARAQGLSIDVSGDRSVVFRLDADKAEALGLAVTQCLINVLRHSGVTDADLSVSADEDEVVVAVTDAGVGFVPSETEAPRLGLRHSVLARVEAVGGSVRVWSTPGSGTSVVIVLPAMSGTGRVESVPAASQSTADRPAADGTAS</sequence>
<keyword evidence="8" id="KW-1185">Reference proteome</keyword>
<dbReference type="Proteomes" id="UP001425155">
    <property type="component" value="Unassembled WGS sequence"/>
</dbReference>
<keyword evidence="3" id="KW-0902">Two-component regulatory system</keyword>
<evidence type="ECO:0000259" key="6">
    <source>
        <dbReference type="Pfam" id="PF02518"/>
    </source>
</evidence>
<dbReference type="Pfam" id="PF02518">
    <property type="entry name" value="HATPase_c"/>
    <property type="match status" value="1"/>
</dbReference>
<accession>A0ABU9W6H0</accession>
<evidence type="ECO:0000256" key="2">
    <source>
        <dbReference type="ARBA" id="ARBA00022777"/>
    </source>
</evidence>
<comment type="caution">
    <text evidence="7">The sequence shown here is derived from an EMBL/GenBank/DDBJ whole genome shotgun (WGS) entry which is preliminary data.</text>
</comment>
<dbReference type="PANTHER" id="PTHR24421">
    <property type="entry name" value="NITRATE/NITRITE SENSOR PROTEIN NARX-RELATED"/>
    <property type="match status" value="1"/>
</dbReference>
<name>A0ABU9W6H0_9MICO</name>
<feature type="domain" description="Histidine kinase/HSP90-like ATPase" evidence="6">
    <location>
        <begin position="309"/>
        <end position="399"/>
    </location>
</feature>
<evidence type="ECO:0000313" key="7">
    <source>
        <dbReference type="EMBL" id="MEN1947607.1"/>
    </source>
</evidence>
<keyword evidence="2" id="KW-0418">Kinase</keyword>
<dbReference type="Gene3D" id="3.30.565.10">
    <property type="entry name" value="Histidine kinase-like ATPase, C-terminal domain"/>
    <property type="match status" value="1"/>
</dbReference>
<feature type="transmembrane region" description="Helical" evidence="5">
    <location>
        <begin position="134"/>
        <end position="155"/>
    </location>
</feature>
<dbReference type="InterPro" id="IPR050482">
    <property type="entry name" value="Sensor_HK_TwoCompSys"/>
</dbReference>
<gene>
    <name evidence="7" type="ORF">WJX64_13695</name>
</gene>
<evidence type="ECO:0000256" key="1">
    <source>
        <dbReference type="ARBA" id="ARBA00022679"/>
    </source>
</evidence>
<dbReference type="EMBL" id="JBCLVG010000002">
    <property type="protein sequence ID" value="MEN1947607.1"/>
    <property type="molecule type" value="Genomic_DNA"/>
</dbReference>
<keyword evidence="1" id="KW-0808">Transferase</keyword>
<dbReference type="SUPFAM" id="SSF55874">
    <property type="entry name" value="ATPase domain of HSP90 chaperone/DNA topoisomerase II/histidine kinase"/>
    <property type="match status" value="1"/>
</dbReference>
<dbReference type="CDD" id="cd16917">
    <property type="entry name" value="HATPase_UhpB-NarQ-NarX-like"/>
    <property type="match status" value="1"/>
</dbReference>
<keyword evidence="5" id="KW-1133">Transmembrane helix</keyword>
<keyword evidence="5" id="KW-0472">Membrane</keyword>
<evidence type="ECO:0000313" key="8">
    <source>
        <dbReference type="Proteomes" id="UP001425155"/>
    </source>
</evidence>